<dbReference type="Proteomes" id="UP001203058">
    <property type="component" value="Unassembled WGS sequence"/>
</dbReference>
<accession>A0ABS9VRK9</accession>
<reference evidence="1 2" key="1">
    <citation type="submission" date="2022-03" db="EMBL/GenBank/DDBJ databases">
        <authorList>
            <person name="Jo J.-H."/>
            <person name="Im W.-T."/>
        </authorList>
    </citation>
    <scope>NUCLEOTIDE SEQUENCE [LARGE SCALE GENOMIC DNA]</scope>
    <source>
        <strain evidence="1 2">SM33</strain>
    </source>
</reference>
<name>A0ABS9VRK9_9SPHN</name>
<protein>
    <submittedName>
        <fullName evidence="1">Uncharacterized protein</fullName>
    </submittedName>
</protein>
<comment type="caution">
    <text evidence="1">The sequence shown here is derived from an EMBL/GenBank/DDBJ whole genome shotgun (WGS) entry which is preliminary data.</text>
</comment>
<proteinExistence type="predicted"/>
<sequence>MPRWGPAKPKTRIKVVECGPGRWDCEDHGLDYPDCIETIDFKVTGTGHERLEGIYRECCANRRLIAGFNEKQGEHRIAAWICKNACSFVLFDTKARATVIGFEREDDAEAFRREFLP</sequence>
<dbReference type="RefSeq" id="WP_241448042.1">
    <property type="nucleotide sequence ID" value="NZ_JAKZHW010000002.1"/>
</dbReference>
<gene>
    <name evidence="1" type="ORF">LZ016_13850</name>
</gene>
<organism evidence="1 2">
    <name type="scientific">Sphingomonas telluris</name>
    <dbReference type="NCBI Taxonomy" id="2907998"/>
    <lineage>
        <taxon>Bacteria</taxon>
        <taxon>Pseudomonadati</taxon>
        <taxon>Pseudomonadota</taxon>
        <taxon>Alphaproteobacteria</taxon>
        <taxon>Sphingomonadales</taxon>
        <taxon>Sphingomonadaceae</taxon>
        <taxon>Sphingomonas</taxon>
    </lineage>
</organism>
<dbReference type="EMBL" id="JAKZHW010000002">
    <property type="protein sequence ID" value="MCH8617177.1"/>
    <property type="molecule type" value="Genomic_DNA"/>
</dbReference>
<evidence type="ECO:0000313" key="1">
    <source>
        <dbReference type="EMBL" id="MCH8617177.1"/>
    </source>
</evidence>
<keyword evidence="2" id="KW-1185">Reference proteome</keyword>
<evidence type="ECO:0000313" key="2">
    <source>
        <dbReference type="Proteomes" id="UP001203058"/>
    </source>
</evidence>